<feature type="compositionally biased region" description="Low complexity" evidence="3">
    <location>
        <begin position="977"/>
        <end position="990"/>
    </location>
</feature>
<feature type="compositionally biased region" description="Polar residues" evidence="3">
    <location>
        <begin position="642"/>
        <end position="656"/>
    </location>
</feature>
<feature type="compositionally biased region" description="Acidic residues" evidence="3">
    <location>
        <begin position="927"/>
        <end position="942"/>
    </location>
</feature>
<dbReference type="Proteomes" id="UP000012174">
    <property type="component" value="Unassembled WGS sequence"/>
</dbReference>
<feature type="compositionally biased region" description="Acidic residues" evidence="3">
    <location>
        <begin position="1182"/>
        <end position="1191"/>
    </location>
</feature>
<evidence type="ECO:0000256" key="3">
    <source>
        <dbReference type="SAM" id="MobiDB-lite"/>
    </source>
</evidence>
<feature type="region of interest" description="Disordered" evidence="3">
    <location>
        <begin position="69"/>
        <end position="115"/>
    </location>
</feature>
<feature type="compositionally biased region" description="Polar residues" evidence="3">
    <location>
        <begin position="995"/>
        <end position="1006"/>
    </location>
</feature>
<dbReference type="GO" id="GO:0005829">
    <property type="term" value="C:cytosol"/>
    <property type="evidence" value="ECO:0007669"/>
    <property type="project" value="TreeGrafter"/>
</dbReference>
<reference evidence="5" key="1">
    <citation type="journal article" date="2013" name="Genome Announc.">
        <title>Draft genome sequence of the grapevine dieback fungus Eutypa lata UCR-EL1.</title>
        <authorList>
            <person name="Blanco-Ulate B."/>
            <person name="Rolshausen P.E."/>
            <person name="Cantu D."/>
        </authorList>
    </citation>
    <scope>NUCLEOTIDE SEQUENCE [LARGE SCALE GENOMIC DNA]</scope>
    <source>
        <strain evidence="5">UCR-EL1</strain>
    </source>
</reference>
<evidence type="ECO:0000313" key="4">
    <source>
        <dbReference type="EMBL" id="EMR68688.1"/>
    </source>
</evidence>
<dbReference type="Pfam" id="PF04499">
    <property type="entry name" value="SAPS"/>
    <property type="match status" value="1"/>
</dbReference>
<dbReference type="EMBL" id="KB706192">
    <property type="protein sequence ID" value="EMR68688.1"/>
    <property type="molecule type" value="Genomic_DNA"/>
</dbReference>
<dbReference type="STRING" id="1287681.M7SW07"/>
<feature type="compositionally biased region" description="Basic and acidic residues" evidence="3">
    <location>
        <begin position="1138"/>
        <end position="1181"/>
    </location>
</feature>
<feature type="region of interest" description="Disordered" evidence="3">
    <location>
        <begin position="875"/>
        <end position="1191"/>
    </location>
</feature>
<protein>
    <submittedName>
        <fullName evidence="4">Putative sit4 phosphatase-associated protein</fullName>
    </submittedName>
</protein>
<accession>M7SW07</accession>
<comment type="similarity">
    <text evidence="1">Belongs to the SAPS family.</text>
</comment>
<feature type="compositionally biased region" description="Basic and acidic residues" evidence="3">
    <location>
        <begin position="450"/>
        <end position="459"/>
    </location>
</feature>
<feature type="compositionally biased region" description="Pro residues" evidence="3">
    <location>
        <begin position="962"/>
        <end position="976"/>
    </location>
</feature>
<sequence length="1191" mass="130172">MFWRFGGYANISTIDTILDKPDFQLEDLLEESDLIQELKQHNTKLIEYLREEKVLERLLEYVVAPKLEPVGNPDKEDDGPQNDEKKAKSRGLPFARPRASSSTTNDENDEDEAEKKRNRYAYVAAEVLSSDNWSIYEALMETPPLLRNFWNFLSLPAPLDPLQASYFTKVNESLFDKKTDEMVDLLKSLDNAVPNMLRHVDCPMVMDLLLKIISLERSDSGQGIVEWLYTKDVMPTLLSFLGPDYSWATQTSAGDFIKAIITVSANASQNEQACIGPNELTRQLVSRDCVETLVGYMLGGGNALTVGVGIIIEVIRKNNSDYDPDVGTDSNTLPSSRDPIYLGTLLRLFAQHVPDFMHLILNAPAQRQRLDSTFGDKIEPLGFDRFKTCELMAELLHCSNMALLNEVGPEELVVRRDEERQRLRAEGKLAVNRGEEAQSSEDLTMRTRHSSPEDGRRLEVTNASDDDGFEEVTPSGEMTEDTSHEFVKAEEEITGSPVASFLDKDDDDFVDEPLSSPRLRVQDPQVDEQQFENPELVVAPLSPKKLHAMPTETQAVTTGMTAADAEPSSVAQSSKEVLNLLNEDASTGIVHSDLPSDIKQSFAEIESQPLAASELQPQPLNIGVTSKGETEASHSLPVEATVSDTTPKTSASTTALSEEAPQQRDAEAPAGASPGEASIDVGSRTEPAPLVPGDQPHQPVVGDFLKVQFVEHRVVPTILSFFFTYPWNNFLHNVVYDIVQQVFNGPMDRGYNPTLAISLFEAADVTNAIINGQASSENSQTQSRTRMGYMGHLTLIAEEVVKFTERNPPELLSQLVMDRVMSPDWINYVEGALAETRERDNAILGGVRPEVAMNNRGQMGGSGLGGMGLSSLGLSASQGGGSSALAEAGLNPGGGSTELQDNGSGSSLGPFSISSGLLTGSGFGSSSDEDEDDTEENEEDVNNEFRAYTDPLNTSSSSMDPPSIPPPPPPPPPLNVPPSRARLQLAARLAMHQKNAATTSAQSAEVENSDEAGDSNLGRDSDTTLRNPFEDDGGDVDDDSDDGLGEEGNSADSWAAGRGSWWLRRGKERFGDGRDDSDSDKDEPAGDEEDEEFGDFAMPEVDKAADNEKTSVIVKPLPVHPPPQNQKSSAFTLWPFGSKDKEKQKSKEGEELDNRSDAQEIRGEDGEKLKSTHEAARRMSIEEPDDEEVVV</sequence>
<feature type="compositionally biased region" description="Acidic residues" evidence="3">
    <location>
        <begin position="1077"/>
        <end position="1094"/>
    </location>
</feature>
<feature type="compositionally biased region" description="Low complexity" evidence="3">
    <location>
        <begin position="668"/>
        <end position="678"/>
    </location>
</feature>
<evidence type="ECO:0000256" key="1">
    <source>
        <dbReference type="ARBA" id="ARBA00006180"/>
    </source>
</evidence>
<dbReference type="GO" id="GO:0019888">
    <property type="term" value="F:protein phosphatase regulator activity"/>
    <property type="evidence" value="ECO:0007669"/>
    <property type="project" value="TreeGrafter"/>
</dbReference>
<name>M7SW07_EUTLA</name>
<dbReference type="GO" id="GO:0005634">
    <property type="term" value="C:nucleus"/>
    <property type="evidence" value="ECO:0007669"/>
    <property type="project" value="TreeGrafter"/>
</dbReference>
<keyword evidence="5" id="KW-1185">Reference proteome</keyword>
<dbReference type="eggNOG" id="KOG2073">
    <property type="taxonomic scope" value="Eukaryota"/>
</dbReference>
<feature type="compositionally biased region" description="Low complexity" evidence="3">
    <location>
        <begin position="875"/>
        <end position="890"/>
    </location>
</feature>
<dbReference type="OrthoDB" id="295029at2759"/>
<dbReference type="PANTHER" id="PTHR12634">
    <property type="entry name" value="SIT4 YEAST -ASSOCIATING PROTEIN-RELATED"/>
    <property type="match status" value="1"/>
</dbReference>
<proteinExistence type="inferred from homology"/>
<dbReference type="GO" id="GO:0019903">
    <property type="term" value="F:protein phosphatase binding"/>
    <property type="evidence" value="ECO:0007669"/>
    <property type="project" value="InterPro"/>
</dbReference>
<dbReference type="AlphaFoldDB" id="M7SW07"/>
<feature type="compositionally biased region" description="Basic and acidic residues" evidence="3">
    <location>
        <begin position="481"/>
        <end position="491"/>
    </location>
</feature>
<feature type="compositionally biased region" description="Basic and acidic residues" evidence="3">
    <location>
        <begin position="1100"/>
        <end position="1109"/>
    </location>
</feature>
<dbReference type="InterPro" id="IPR007587">
    <property type="entry name" value="SAPS"/>
</dbReference>
<feature type="region of interest" description="Disordered" evidence="3">
    <location>
        <begin position="425"/>
        <end position="515"/>
    </location>
</feature>
<evidence type="ECO:0000256" key="2">
    <source>
        <dbReference type="ARBA" id="ARBA00023306"/>
    </source>
</evidence>
<dbReference type="PANTHER" id="PTHR12634:SF8">
    <property type="entry name" value="FIERY MOUNTAIN, ISOFORM D"/>
    <property type="match status" value="1"/>
</dbReference>
<dbReference type="OMA" id="HAYIACE"/>
<feature type="compositionally biased region" description="Acidic residues" evidence="3">
    <location>
        <begin position="1030"/>
        <end position="1045"/>
    </location>
</feature>
<feature type="compositionally biased region" description="Low complexity" evidence="3">
    <location>
        <begin position="903"/>
        <end position="926"/>
    </location>
</feature>
<keyword evidence="2" id="KW-0131">Cell cycle</keyword>
<dbReference type="HOGENOM" id="CLU_003676_1_0_1"/>
<gene>
    <name evidence="4" type="ORF">UCREL1_4284</name>
</gene>
<organism evidence="4 5">
    <name type="scientific">Eutypa lata (strain UCR-EL1)</name>
    <name type="common">Grapevine dieback disease fungus</name>
    <name type="synonym">Eutypa armeniacae</name>
    <dbReference type="NCBI Taxonomy" id="1287681"/>
    <lineage>
        <taxon>Eukaryota</taxon>
        <taxon>Fungi</taxon>
        <taxon>Dikarya</taxon>
        <taxon>Ascomycota</taxon>
        <taxon>Pezizomycotina</taxon>
        <taxon>Sordariomycetes</taxon>
        <taxon>Xylariomycetidae</taxon>
        <taxon>Xylariales</taxon>
        <taxon>Diatrypaceae</taxon>
        <taxon>Eutypa</taxon>
    </lineage>
</organism>
<dbReference type="KEGG" id="ela:UCREL1_4284"/>
<evidence type="ECO:0000313" key="5">
    <source>
        <dbReference type="Proteomes" id="UP000012174"/>
    </source>
</evidence>
<feature type="region of interest" description="Disordered" evidence="3">
    <location>
        <begin position="610"/>
        <end position="696"/>
    </location>
</feature>